<organism evidence="1 2">
    <name type="scientific">Fusarium decemcellulare</name>
    <dbReference type="NCBI Taxonomy" id="57161"/>
    <lineage>
        <taxon>Eukaryota</taxon>
        <taxon>Fungi</taxon>
        <taxon>Dikarya</taxon>
        <taxon>Ascomycota</taxon>
        <taxon>Pezizomycotina</taxon>
        <taxon>Sordariomycetes</taxon>
        <taxon>Hypocreomycetidae</taxon>
        <taxon>Hypocreales</taxon>
        <taxon>Nectriaceae</taxon>
        <taxon>Fusarium</taxon>
        <taxon>Fusarium decemcellulare species complex</taxon>
    </lineage>
</organism>
<dbReference type="Proteomes" id="UP001148629">
    <property type="component" value="Unassembled WGS sequence"/>
</dbReference>
<keyword evidence="2" id="KW-1185">Reference proteome</keyword>
<name>A0ACC1S2V8_9HYPO</name>
<evidence type="ECO:0000313" key="1">
    <source>
        <dbReference type="EMBL" id="KAJ3530949.1"/>
    </source>
</evidence>
<gene>
    <name evidence="1" type="ORF">NM208_g9094</name>
</gene>
<evidence type="ECO:0000313" key="2">
    <source>
        <dbReference type="Proteomes" id="UP001148629"/>
    </source>
</evidence>
<comment type="caution">
    <text evidence="1">The sequence shown here is derived from an EMBL/GenBank/DDBJ whole genome shotgun (WGS) entry which is preliminary data.</text>
</comment>
<dbReference type="EMBL" id="JANRMS010001113">
    <property type="protein sequence ID" value="KAJ3530949.1"/>
    <property type="molecule type" value="Genomic_DNA"/>
</dbReference>
<accession>A0ACC1S2V8</accession>
<sequence length="1634" mass="179345">MFQHLVRKTGGLATGQIKSKSGAAIKPRLLEATSEEEVTEILTAGFLAKLQVALQADADKPMLDVRPDELGVDSLVAVDLQSWFRKELGLDMPVLKILNALSVRDILDAAREMLAPEMIPDVAGKTTPKSAGPTKDAPLIIAPTPKPVPQNLASAFTNDQVTVSTVDHSSSSSERQSTPTSELESQQPVTTATTPLPLSLSMEENKQLGSHIQHREGFERVVPMSFAQSRFWFLNFFVENKAAFNVTSVVHLKGKLDIGKFNEALRNVGQRHEALRTVFYTDEKTKQHMQGILPESTLQLHHAMIRDETEIQNAILEMQNHTFDLSKGDSLRLQLLSLSGDRHCIILGYHHIAVDGIGFPIFFSDLEKAYNGSLDLSGADMLQYPDFSLRQIREYQQGAWNEQFNFWRNQFPDVPTPLPLLSLSRRSWRPESSSFGSHSVEFRMDQALKTQIEQCCRNFKVTPFHFYLAVFRILLFRYTNCVEDMCIGVADGNRKDADVLQSLGLFLNLLPLRFRQDSQQTFADTLKDVRSVSDGAFANSRVPFDLLLSELQVPRSASHSPLFQSFLNYRQNIVEARTFCGCDSDGELIAGGQNAYDVSVDVVDVSSGNNLLVFAVNKDLYSKDDAQVLMNSYISLLQEFSRNPATRIVWPALHLKGEVKSALDFGRGDELISQWPSTIVDRIDNMSEVYSDKVALTDGSENSLTYKEMEIRVSHLATELLGHGVGHGACVGVFQSPGPDWVCSVLATLRTGAAYVPLDSRVGLDRLLLMVKDCCPLVLLVDSVTNTKAQVFSSTNCTIVDVSTISMSQDVELVPSRAKPSDIAVIAYTSGTTGVPKGVLLTHAGHRNFLEFTVPRWGIKEGKEVVLQQSSYAFDMSMAQIILGLGYGGTLVIPPASIRGDPAAVCDILVSQGVTFTLATPTEYHAWIQTGGRALLQSSQWRAATSGGEAITESLVRAFRSLEKPGMRLFNAYGPTEITFCCADSEVPLNGRDSRSFGITAIPNYSIYIVDDKMNPLPAGVPGQVIIGGAGVAQGYLNQEKATSAAFLGDKHATPFSREQKWGTAHASGDRGQLTADGRLILHGRIEGSTQIKIGGIRMDLEDIENTIVRAAAPRISQAVVSARQVESSDNKYLVAFVELIDNSEEATAFLAQLPKMLPLPQYMRPSTITALDSIPKTSSGKVDRAAIECIELPETSQPRAEGNTASLNGFEKSLIDIWQQVLPREVVRNHDLNRDSDFFHVGGNSLSLVSLQTQIRQQLQVNIPLAKLFQAITLSEMASLLRDQEPGIQASHVDWEKEVEIPSDLINAPKATNAVQPYATPSVIALTGSTGFLGKEILRQLINNGKIARVYCLAVRKPIEQLAKIFSHPKVIVYRGDLGAKRLGLSEQDAEEVFTEIDSIIHAGADVSFMKTYQSLKLVNVASTKELVRLSIARRVPFHYVSSASVARLSGLDALGEVSVEQYPPGGENDDGYTSAKWVSEVYLDHISKRLGLPVSIHRPSSITGDDAPETDLMSNMMKYSRQIKAIPDSTAWSGHFDFISVQSVARTIITDVVGGTGKLLDGTRYRYESGEIEIGMDEVQDLMEMGTGESFTVLSVDEWIDAASEAGMNPLLAMYLSRVAGGQVLFPRLLKA</sequence>
<proteinExistence type="predicted"/>
<protein>
    <submittedName>
        <fullName evidence="1">Uncharacterized protein</fullName>
    </submittedName>
</protein>
<reference evidence="1" key="1">
    <citation type="submission" date="2022-08" db="EMBL/GenBank/DDBJ databases">
        <title>Genome Sequence of Fusarium decemcellulare.</title>
        <authorList>
            <person name="Buettner E."/>
        </authorList>
    </citation>
    <scope>NUCLEOTIDE SEQUENCE</scope>
    <source>
        <strain evidence="1">Babe19</strain>
    </source>
</reference>